<evidence type="ECO:0000259" key="2">
    <source>
        <dbReference type="Pfam" id="PF15442"/>
    </source>
</evidence>
<dbReference type="PANTHER" id="PTHR31466:SF1">
    <property type="entry name" value="RIKEN CDNA 4930433I11 GENE"/>
    <property type="match status" value="1"/>
</dbReference>
<proteinExistence type="predicted"/>
<sequence>MCSMASADQASGFFSSSLAFPADTSSSSLTMSENFQNRPFLGNSDSLHLSLPLVSNATSLTGSVCNFSRVPAPAVSSAWLLPSASGTSYKPPMGNAYLYQHAGATTLSGGAGQSQISTSTACNPGTFEWAITGGSKKKPSSLRDFNVTVIDQETAISSLSMASQYDTTSDATNMHHLCPSLSAQVVQAAPSQTANQEHGLSLPYQGVIQGYYCNQGPLGLLPSGELSPYLQSYGSVVSYTESRASVPQPELIMVLKEIQPTNMIPPASMSGIYSSVSAQPTTQTSFQVMESSLGMETSLGLQPPSQTFCLPQTPDFPKSCTSRNIQILESKPLPALGDISIIAPVQSSSNLLALPPSPSQEQEENKNLDDINNNLSKPLDAYHFPIGIQDSPLLPLEVPDIHQLLASIDPLLSEKQPDCENDDLGKNSLSLKYSPKNKETLEYGTEYNDSFADIATLVEDIHLPQVLNSLDDLDQSKGPKEVKIKNTRALKLNELQENSSVIKALDQARKNKHKASETISGVPKDKIKRESPDCVCLGEVGICNAAASDGAPESTAKHPNSKPQKAASSRNRKTKSHGQEKNKRNKYSSKKGEESKQSGKKLKTEEKSTIPKMKRKKNQPELTQETFKKPRTHLGMQMLESVQVFHALGKRLDKKTELSSSRALGNSSNPKCPQSPPLTKRWLDTLSEGKGPEKTQLICQKPDGSAEKECSSPSQYELPPPGKVKLVPLPFLNLDKPQTRPVPRRPLSLASRRPAVANPGQPGFSSAQPAATNSSGPTPASLTGPARPDQPISSSSSQPTLTSPARPGSNSAPPEAVNSSRPTPAPLTGPARPAWSLSTNPSRPGLTNTTCSSVPQSAAPRPATYKTSACTSSQREPIRIAVTKPLTPPRPQNQYLLQDFALQPNPWKKPTVLGPVMSKPITDEQRPEREAMKRMAQLERENAAKYTSLGKVQYFIEREKEMEISRYYGYAI</sequence>
<dbReference type="Proteomes" id="UP000664940">
    <property type="component" value="Unassembled WGS sequence"/>
</dbReference>
<feature type="compositionally biased region" description="Low complexity" evidence="1">
    <location>
        <begin position="723"/>
        <end position="732"/>
    </location>
</feature>
<dbReference type="PANTHER" id="PTHR31466">
    <property type="entry name" value="GENE 5591-RELATED"/>
    <property type="match status" value="1"/>
</dbReference>
<feature type="compositionally biased region" description="Polar residues" evidence="1">
    <location>
        <begin position="658"/>
        <end position="672"/>
    </location>
</feature>
<accession>A0A834A0L2</accession>
<dbReference type="EMBL" id="JABVXQ010000006">
    <property type="protein sequence ID" value="KAF6102428.1"/>
    <property type="molecule type" value="Genomic_DNA"/>
</dbReference>
<feature type="compositionally biased region" description="Polar residues" evidence="1">
    <location>
        <begin position="763"/>
        <end position="781"/>
    </location>
</feature>
<dbReference type="InterPro" id="IPR027898">
    <property type="entry name" value="DUF4629"/>
</dbReference>
<evidence type="ECO:0000256" key="1">
    <source>
        <dbReference type="SAM" id="MobiDB-lite"/>
    </source>
</evidence>
<evidence type="ECO:0000313" key="4">
    <source>
        <dbReference type="Proteomes" id="UP000664940"/>
    </source>
</evidence>
<feature type="compositionally biased region" description="Polar residues" evidence="1">
    <location>
        <begin position="836"/>
        <end position="856"/>
    </location>
</feature>
<feature type="compositionally biased region" description="Basic and acidic residues" evidence="1">
    <location>
        <begin position="590"/>
        <end position="609"/>
    </location>
</feature>
<feature type="region of interest" description="Disordered" evidence="1">
    <location>
        <begin position="653"/>
        <end position="893"/>
    </location>
</feature>
<feature type="compositionally biased region" description="Polar residues" evidence="1">
    <location>
        <begin position="865"/>
        <end position="875"/>
    </location>
</feature>
<feature type="compositionally biased region" description="Polar residues" evidence="1">
    <location>
        <begin position="557"/>
        <end position="569"/>
    </location>
</feature>
<dbReference type="InterPro" id="IPR040292">
    <property type="entry name" value="C2orf78-like"/>
</dbReference>
<reference evidence="3 4" key="1">
    <citation type="journal article" date="2020" name="Nature">
        <title>Six reference-quality genomes reveal evolution of bat adaptations.</title>
        <authorList>
            <person name="Jebb D."/>
            <person name="Huang Z."/>
            <person name="Pippel M."/>
            <person name="Hughes G.M."/>
            <person name="Lavrichenko K."/>
            <person name="Devanna P."/>
            <person name="Winkler S."/>
            <person name="Jermiin L.S."/>
            <person name="Skirmuntt E.C."/>
            <person name="Katzourakis A."/>
            <person name="Burkitt-Gray L."/>
            <person name="Ray D.A."/>
            <person name="Sullivan K.A.M."/>
            <person name="Roscito J.G."/>
            <person name="Kirilenko B.M."/>
            <person name="Davalos L.M."/>
            <person name="Corthals A.P."/>
            <person name="Power M.L."/>
            <person name="Jones G."/>
            <person name="Ransome R.D."/>
            <person name="Dechmann D.K.N."/>
            <person name="Locatelli A.G."/>
            <person name="Puechmaille S.J."/>
            <person name="Fedrigo O."/>
            <person name="Jarvis E.D."/>
            <person name="Hiller M."/>
            <person name="Vernes S.C."/>
            <person name="Myers E.W."/>
            <person name="Teeling E.C."/>
        </authorList>
    </citation>
    <scope>NUCLEOTIDE SEQUENCE [LARGE SCALE GENOMIC DNA]</scope>
    <source>
        <strain evidence="3">Bat1K_MPI-CBG_1</strain>
    </source>
</reference>
<comment type="caution">
    <text evidence="3">The sequence shown here is derived from an EMBL/GenBank/DDBJ whole genome shotgun (WGS) entry which is preliminary data.</text>
</comment>
<feature type="region of interest" description="Disordered" evidence="1">
    <location>
        <begin position="549"/>
        <end position="633"/>
    </location>
</feature>
<feature type="domain" description="DUF4629" evidence="2">
    <location>
        <begin position="506"/>
        <end position="651"/>
    </location>
</feature>
<organism evidence="3 4">
    <name type="scientific">Phyllostomus discolor</name>
    <name type="common">pale spear-nosed bat</name>
    <dbReference type="NCBI Taxonomy" id="89673"/>
    <lineage>
        <taxon>Eukaryota</taxon>
        <taxon>Metazoa</taxon>
        <taxon>Chordata</taxon>
        <taxon>Craniata</taxon>
        <taxon>Vertebrata</taxon>
        <taxon>Euteleostomi</taxon>
        <taxon>Mammalia</taxon>
        <taxon>Eutheria</taxon>
        <taxon>Laurasiatheria</taxon>
        <taxon>Chiroptera</taxon>
        <taxon>Yangochiroptera</taxon>
        <taxon>Phyllostomidae</taxon>
        <taxon>Phyllostominae</taxon>
        <taxon>Phyllostomus</taxon>
    </lineage>
</organism>
<dbReference type="Pfam" id="PF15442">
    <property type="entry name" value="DUF4629"/>
    <property type="match status" value="1"/>
</dbReference>
<dbReference type="AlphaFoldDB" id="A0A834A0L2"/>
<feature type="compositionally biased region" description="Basic and acidic residues" evidence="1">
    <location>
        <begin position="921"/>
        <end position="931"/>
    </location>
</feature>
<feature type="compositionally biased region" description="Low complexity" evidence="1">
    <location>
        <begin position="745"/>
        <end position="755"/>
    </location>
</feature>
<evidence type="ECO:0000313" key="3">
    <source>
        <dbReference type="EMBL" id="KAF6102428.1"/>
    </source>
</evidence>
<gene>
    <name evidence="3" type="ORF">HJG60_001820</name>
</gene>
<name>A0A834A0L2_9CHIR</name>
<feature type="region of interest" description="Disordered" evidence="1">
    <location>
        <begin position="911"/>
        <end position="931"/>
    </location>
</feature>
<protein>
    <recommendedName>
        <fullName evidence="2">DUF4629 domain-containing protein</fullName>
    </recommendedName>
</protein>
<feature type="compositionally biased region" description="Polar residues" evidence="1">
    <location>
        <begin position="798"/>
        <end position="822"/>
    </location>
</feature>